<evidence type="ECO:0000256" key="11">
    <source>
        <dbReference type="ARBA" id="ARBA00048954"/>
    </source>
</evidence>
<dbReference type="InterPro" id="IPR027417">
    <property type="entry name" value="P-loop_NTPase"/>
</dbReference>
<evidence type="ECO:0000256" key="1">
    <source>
        <dbReference type="ARBA" id="ARBA00008428"/>
    </source>
</evidence>
<evidence type="ECO:0000256" key="7">
    <source>
        <dbReference type="ARBA" id="ARBA00022840"/>
    </source>
</evidence>
<dbReference type="EC" id="5.6.2.3" evidence="10"/>
<dbReference type="SUPFAM" id="SSF48024">
    <property type="entry name" value="N-terminal domain of DnaB helicase"/>
    <property type="match status" value="1"/>
</dbReference>
<dbReference type="InterPro" id="IPR036185">
    <property type="entry name" value="DNA_heli_DnaB-like_N_sf"/>
</dbReference>
<dbReference type="Gene3D" id="3.40.50.300">
    <property type="entry name" value="P-loop containing nucleotide triphosphate hydrolases"/>
    <property type="match status" value="1"/>
</dbReference>
<evidence type="ECO:0000256" key="9">
    <source>
        <dbReference type="ARBA" id="ARBA00023235"/>
    </source>
</evidence>
<comment type="catalytic activity">
    <reaction evidence="11">
        <text>ATP + H2O = ADP + phosphate + H(+)</text>
        <dbReference type="Rhea" id="RHEA:13065"/>
        <dbReference type="ChEBI" id="CHEBI:15377"/>
        <dbReference type="ChEBI" id="CHEBI:15378"/>
        <dbReference type="ChEBI" id="CHEBI:30616"/>
        <dbReference type="ChEBI" id="CHEBI:43474"/>
        <dbReference type="ChEBI" id="CHEBI:456216"/>
        <dbReference type="EC" id="5.6.2.3"/>
    </reaction>
</comment>
<evidence type="ECO:0000259" key="12">
    <source>
        <dbReference type="Pfam" id="PF00772"/>
    </source>
</evidence>
<dbReference type="InterPro" id="IPR016136">
    <property type="entry name" value="DNA_helicase_N/primase_C"/>
</dbReference>
<evidence type="ECO:0000256" key="4">
    <source>
        <dbReference type="ARBA" id="ARBA00022741"/>
    </source>
</evidence>
<keyword evidence="4" id="KW-0547">Nucleotide-binding</keyword>
<comment type="similarity">
    <text evidence="1">Belongs to the helicase family. DnaB subfamily.</text>
</comment>
<dbReference type="Pfam" id="PF00772">
    <property type="entry name" value="DnaB"/>
    <property type="match status" value="1"/>
</dbReference>
<keyword evidence="6" id="KW-0347">Helicase</keyword>
<evidence type="ECO:0000256" key="2">
    <source>
        <dbReference type="ARBA" id="ARBA00022515"/>
    </source>
</evidence>
<dbReference type="PANTHER" id="PTHR30153">
    <property type="entry name" value="REPLICATIVE DNA HELICASE DNAB"/>
    <property type="match status" value="1"/>
</dbReference>
<gene>
    <name evidence="14" type="ORF">ACFPN9_21555</name>
</gene>
<proteinExistence type="inferred from homology"/>
<organism evidence="14 15">
    <name type="scientific">Bosea massiliensis</name>
    <dbReference type="NCBI Taxonomy" id="151419"/>
    <lineage>
        <taxon>Bacteria</taxon>
        <taxon>Pseudomonadati</taxon>
        <taxon>Pseudomonadota</taxon>
        <taxon>Alphaproteobacteria</taxon>
        <taxon>Hyphomicrobiales</taxon>
        <taxon>Boseaceae</taxon>
        <taxon>Bosea</taxon>
    </lineage>
</organism>
<evidence type="ECO:0000256" key="6">
    <source>
        <dbReference type="ARBA" id="ARBA00022806"/>
    </source>
</evidence>
<dbReference type="InterPro" id="IPR007694">
    <property type="entry name" value="DNA_helicase_DnaB-like_C"/>
</dbReference>
<keyword evidence="2" id="KW-0639">Primosome</keyword>
<feature type="domain" description="DNA helicase DnaB-like N-terminal" evidence="12">
    <location>
        <begin position="6"/>
        <end position="62"/>
    </location>
</feature>
<dbReference type="Pfam" id="PF03796">
    <property type="entry name" value="DnaB_C"/>
    <property type="match status" value="1"/>
</dbReference>
<evidence type="ECO:0000313" key="14">
    <source>
        <dbReference type="EMBL" id="MFC5507835.1"/>
    </source>
</evidence>
<sequence>MAADTLALERQVLGSILRDPTLYNVAESLKPEDVEDHACKDVWLAIQSIAHSGTVIDTQSVIGSCIFATAADVSEIAKYGHVDRDRLAKAVTTLVDTRRAAALETELTRQLGTLRGDGQWRRAISELLTALSADYGGYRSKSATSARHAALQKLRMATSEAIPTGLPALDERLGGGMRGGWLIGVGAFAKTGKTTLVATISGNLDRQRVPHQVFTLERSETYIEELKAARDMGINITQLGKHVDAFEQRLNEPSYAEYIHSRSITVEEIRHEILSGVRKKGIRAAFIDYWQLIATSAKGLRADSRNEELGRQVQLIADTAGDAGIPIVLTSQLNDNGAPRESNAIKFAANIFLILQRDQNAAEAWFENVVTNITEPLNIGSINDPALMFRSDVGPFFDAP</sequence>
<keyword evidence="8" id="KW-0238">DNA-binding</keyword>
<dbReference type="SUPFAM" id="SSF52540">
    <property type="entry name" value="P-loop containing nucleoside triphosphate hydrolases"/>
    <property type="match status" value="1"/>
</dbReference>
<dbReference type="Proteomes" id="UP001596060">
    <property type="component" value="Unassembled WGS sequence"/>
</dbReference>
<keyword evidence="15" id="KW-1185">Reference proteome</keyword>
<dbReference type="RefSeq" id="WP_377817575.1">
    <property type="nucleotide sequence ID" value="NZ_JBHSLU010000073.1"/>
</dbReference>
<comment type="caution">
    <text evidence="14">The sequence shown here is derived from an EMBL/GenBank/DDBJ whole genome shotgun (WGS) entry which is preliminary data.</text>
</comment>
<reference evidence="15" key="1">
    <citation type="journal article" date="2019" name="Int. J. Syst. Evol. Microbiol.">
        <title>The Global Catalogue of Microorganisms (GCM) 10K type strain sequencing project: providing services to taxonomists for standard genome sequencing and annotation.</title>
        <authorList>
            <consortium name="The Broad Institute Genomics Platform"/>
            <consortium name="The Broad Institute Genome Sequencing Center for Infectious Disease"/>
            <person name="Wu L."/>
            <person name="Ma J."/>
        </authorList>
    </citation>
    <scope>NUCLEOTIDE SEQUENCE [LARGE SCALE GENOMIC DNA]</scope>
    <source>
        <strain evidence="15">CCUG 43117</strain>
    </source>
</reference>
<keyword evidence="3" id="KW-0235">DNA replication</keyword>
<evidence type="ECO:0000259" key="13">
    <source>
        <dbReference type="Pfam" id="PF03796"/>
    </source>
</evidence>
<evidence type="ECO:0000313" key="15">
    <source>
        <dbReference type="Proteomes" id="UP001596060"/>
    </source>
</evidence>
<evidence type="ECO:0000256" key="10">
    <source>
        <dbReference type="ARBA" id="ARBA00044969"/>
    </source>
</evidence>
<keyword evidence="7" id="KW-0067">ATP-binding</keyword>
<protein>
    <recommendedName>
        <fullName evidence="10">DNA 5'-3' helicase</fullName>
        <ecNumber evidence="10">5.6.2.3</ecNumber>
    </recommendedName>
</protein>
<keyword evidence="5" id="KW-0378">Hydrolase</keyword>
<accession>A0ABW0P622</accession>
<dbReference type="PANTHER" id="PTHR30153:SF2">
    <property type="entry name" value="REPLICATIVE DNA HELICASE"/>
    <property type="match status" value="1"/>
</dbReference>
<evidence type="ECO:0000256" key="3">
    <source>
        <dbReference type="ARBA" id="ARBA00022705"/>
    </source>
</evidence>
<evidence type="ECO:0000256" key="8">
    <source>
        <dbReference type="ARBA" id="ARBA00023125"/>
    </source>
</evidence>
<dbReference type="InterPro" id="IPR007693">
    <property type="entry name" value="DNA_helicase_DnaB-like_N"/>
</dbReference>
<feature type="domain" description="SF4 helicase" evidence="13">
    <location>
        <begin position="162"/>
        <end position="360"/>
    </location>
</feature>
<keyword evidence="9" id="KW-0413">Isomerase</keyword>
<name>A0ABW0P622_9HYPH</name>
<evidence type="ECO:0000256" key="5">
    <source>
        <dbReference type="ARBA" id="ARBA00022801"/>
    </source>
</evidence>
<dbReference type="EMBL" id="JBHSLU010000073">
    <property type="protein sequence ID" value="MFC5507835.1"/>
    <property type="molecule type" value="Genomic_DNA"/>
</dbReference>
<dbReference type="Gene3D" id="1.10.860.10">
    <property type="entry name" value="DNAb Helicase, Chain A"/>
    <property type="match status" value="1"/>
</dbReference>